<dbReference type="Proteomes" id="UP000530424">
    <property type="component" value="Unassembled WGS sequence"/>
</dbReference>
<evidence type="ECO:0000313" key="1">
    <source>
        <dbReference type="EMBL" id="NYJ02868.1"/>
    </source>
</evidence>
<accession>A0A853C8V5</accession>
<reference evidence="1 2" key="1">
    <citation type="submission" date="2020-07" db="EMBL/GenBank/DDBJ databases">
        <title>Sequencing the genomes of 1000 actinobacteria strains.</title>
        <authorList>
            <person name="Klenk H.-P."/>
        </authorList>
    </citation>
    <scope>NUCLEOTIDE SEQUENCE [LARGE SCALE GENOMIC DNA]</scope>
    <source>
        <strain evidence="1 2">DSM 103833</strain>
    </source>
</reference>
<dbReference type="Gene3D" id="1.10.10.1150">
    <property type="entry name" value="Coenzyme PQQ synthesis protein D (PqqD)"/>
    <property type="match status" value="1"/>
</dbReference>
<evidence type="ECO:0000313" key="2">
    <source>
        <dbReference type="Proteomes" id="UP000530424"/>
    </source>
</evidence>
<protein>
    <recommendedName>
        <fullName evidence="3">PqqD family protein</fullName>
    </recommendedName>
</protein>
<dbReference type="InterPro" id="IPR041881">
    <property type="entry name" value="PqqD_sf"/>
</dbReference>
<evidence type="ECO:0008006" key="3">
    <source>
        <dbReference type="Google" id="ProtNLM"/>
    </source>
</evidence>
<gene>
    <name evidence="1" type="ORF">HNR19_003566</name>
</gene>
<comment type="caution">
    <text evidence="1">The sequence shown here is derived from an EMBL/GenBank/DDBJ whole genome shotgun (WGS) entry which is preliminary data.</text>
</comment>
<name>A0A853C8V5_9ACTN</name>
<dbReference type="RefSeq" id="WP_179669177.1">
    <property type="nucleotide sequence ID" value="NZ_JACCFP010000001.1"/>
</dbReference>
<dbReference type="Pfam" id="PF05402">
    <property type="entry name" value="PqqD"/>
    <property type="match status" value="1"/>
</dbReference>
<dbReference type="InterPro" id="IPR008792">
    <property type="entry name" value="PQQD"/>
</dbReference>
<sequence>MSWETGVIQRQPGVVEAPFDEVLVVLNEDLDYLGLDEVGQRIWEILDEPRTLDAVVGTLLDEYDVERADCERDVTAFLDALAEHKLVARA</sequence>
<dbReference type="AlphaFoldDB" id="A0A853C8V5"/>
<keyword evidence="2" id="KW-1185">Reference proteome</keyword>
<dbReference type="EMBL" id="JACCFP010000001">
    <property type="protein sequence ID" value="NYJ02868.1"/>
    <property type="molecule type" value="Genomic_DNA"/>
</dbReference>
<proteinExistence type="predicted"/>
<organism evidence="1 2">
    <name type="scientific">Nocardioides thalensis</name>
    <dbReference type="NCBI Taxonomy" id="1914755"/>
    <lineage>
        <taxon>Bacteria</taxon>
        <taxon>Bacillati</taxon>
        <taxon>Actinomycetota</taxon>
        <taxon>Actinomycetes</taxon>
        <taxon>Propionibacteriales</taxon>
        <taxon>Nocardioidaceae</taxon>
        <taxon>Nocardioides</taxon>
    </lineage>
</organism>